<organism evidence="2 3">
    <name type="scientific">Aromia moschata</name>
    <dbReference type="NCBI Taxonomy" id="1265417"/>
    <lineage>
        <taxon>Eukaryota</taxon>
        <taxon>Metazoa</taxon>
        <taxon>Ecdysozoa</taxon>
        <taxon>Arthropoda</taxon>
        <taxon>Hexapoda</taxon>
        <taxon>Insecta</taxon>
        <taxon>Pterygota</taxon>
        <taxon>Neoptera</taxon>
        <taxon>Endopterygota</taxon>
        <taxon>Coleoptera</taxon>
        <taxon>Polyphaga</taxon>
        <taxon>Cucujiformia</taxon>
        <taxon>Chrysomeloidea</taxon>
        <taxon>Cerambycidae</taxon>
        <taxon>Cerambycinae</taxon>
        <taxon>Callichromatini</taxon>
        <taxon>Aromia</taxon>
    </lineage>
</organism>
<feature type="region of interest" description="Disordered" evidence="1">
    <location>
        <begin position="13"/>
        <end position="35"/>
    </location>
</feature>
<name>A0AAV8XTE1_9CUCU</name>
<proteinExistence type="predicted"/>
<dbReference type="EMBL" id="JAPWTK010000357">
    <property type="protein sequence ID" value="KAJ8941720.1"/>
    <property type="molecule type" value="Genomic_DNA"/>
</dbReference>
<reference evidence="2" key="1">
    <citation type="journal article" date="2023" name="Insect Mol. Biol.">
        <title>Genome sequencing provides insights into the evolution of gene families encoding plant cell wall-degrading enzymes in longhorned beetles.</title>
        <authorList>
            <person name="Shin N.R."/>
            <person name="Okamura Y."/>
            <person name="Kirsch R."/>
            <person name="Pauchet Y."/>
        </authorList>
    </citation>
    <scope>NUCLEOTIDE SEQUENCE</scope>
    <source>
        <strain evidence="2">AMC_N1</strain>
    </source>
</reference>
<protein>
    <submittedName>
        <fullName evidence="2">Uncharacterized protein</fullName>
    </submittedName>
</protein>
<evidence type="ECO:0000256" key="1">
    <source>
        <dbReference type="SAM" id="MobiDB-lite"/>
    </source>
</evidence>
<accession>A0AAV8XTE1</accession>
<gene>
    <name evidence="2" type="ORF">NQ318_023316</name>
</gene>
<dbReference type="Proteomes" id="UP001162162">
    <property type="component" value="Unassembled WGS sequence"/>
</dbReference>
<comment type="caution">
    <text evidence="2">The sequence shown here is derived from an EMBL/GenBank/DDBJ whole genome shotgun (WGS) entry which is preliminary data.</text>
</comment>
<evidence type="ECO:0000313" key="3">
    <source>
        <dbReference type="Proteomes" id="UP001162162"/>
    </source>
</evidence>
<sequence>MRILSVLLAARGNPKEPVPFSGDPPVETETRRVGQGQQDFGTVTLCSKEVEAFKKCYTGHLESKRTRKEKEAKGILAPGEKSMSHKQLNMLLKKFPNVK</sequence>
<evidence type="ECO:0000313" key="2">
    <source>
        <dbReference type="EMBL" id="KAJ8941720.1"/>
    </source>
</evidence>
<keyword evidence="3" id="KW-1185">Reference proteome</keyword>
<dbReference type="AlphaFoldDB" id="A0AAV8XTE1"/>